<evidence type="ECO:0000256" key="1">
    <source>
        <dbReference type="ARBA" id="ARBA00009764"/>
    </source>
</evidence>
<dbReference type="GO" id="GO:0009421">
    <property type="term" value="C:bacterial-type flagellum filament cap"/>
    <property type="evidence" value="ECO:0007669"/>
    <property type="project" value="InterPro"/>
</dbReference>
<evidence type="ECO:0000313" key="8">
    <source>
        <dbReference type="EMBL" id="KXB30460.1"/>
    </source>
</evidence>
<dbReference type="PANTHER" id="PTHR30288">
    <property type="entry name" value="FLAGELLAR CAP/ASSEMBLY PROTEIN FLID"/>
    <property type="match status" value="1"/>
</dbReference>
<dbReference type="Proteomes" id="UP000070186">
    <property type="component" value="Unassembled WGS sequence"/>
</dbReference>
<evidence type="ECO:0000313" key="9">
    <source>
        <dbReference type="Proteomes" id="UP000070186"/>
    </source>
</evidence>
<evidence type="ECO:0000256" key="3">
    <source>
        <dbReference type="ARBA" id="ARBA00023054"/>
    </source>
</evidence>
<dbReference type="PANTHER" id="PTHR30288:SF0">
    <property type="entry name" value="FLAGELLAR HOOK-ASSOCIATED PROTEIN 2"/>
    <property type="match status" value="1"/>
</dbReference>
<dbReference type="AlphaFoldDB" id="A0A133XHN7"/>
<evidence type="ECO:0000256" key="2">
    <source>
        <dbReference type="ARBA" id="ARBA00011255"/>
    </source>
</evidence>
<dbReference type="InterPro" id="IPR010809">
    <property type="entry name" value="FliD_C"/>
</dbReference>
<evidence type="ECO:0000259" key="7">
    <source>
        <dbReference type="Pfam" id="PF07195"/>
    </source>
</evidence>
<feature type="domain" description="Flagellar hook-associated protein 2 C-terminal" evidence="7">
    <location>
        <begin position="209"/>
        <end position="429"/>
    </location>
</feature>
<comment type="function">
    <text evidence="5">Required for morphogenesis and for the elongation of the flagellar filament by facilitating polymerization of the flagellin monomers at the tip of growing filament. Forms a capping structure, which prevents flagellin subunits (transported through the central channel of the flagellum) from leaking out without polymerization at the distal end.</text>
</comment>
<dbReference type="EMBL" id="LODL01000021">
    <property type="protein sequence ID" value="KXB30460.1"/>
    <property type="molecule type" value="Genomic_DNA"/>
</dbReference>
<accession>A0A133XHN7</accession>
<organism evidence="8 9">
    <name type="scientific">Dechloromonas denitrificans</name>
    <dbReference type="NCBI Taxonomy" id="281362"/>
    <lineage>
        <taxon>Bacteria</taxon>
        <taxon>Pseudomonadati</taxon>
        <taxon>Pseudomonadota</taxon>
        <taxon>Betaproteobacteria</taxon>
        <taxon>Rhodocyclales</taxon>
        <taxon>Azonexaceae</taxon>
        <taxon>Dechloromonas</taxon>
    </lineage>
</organism>
<evidence type="ECO:0000259" key="6">
    <source>
        <dbReference type="Pfam" id="PF02465"/>
    </source>
</evidence>
<dbReference type="Pfam" id="PF02465">
    <property type="entry name" value="FliD_N"/>
    <property type="match status" value="1"/>
</dbReference>
<evidence type="ECO:0000256" key="4">
    <source>
        <dbReference type="ARBA" id="ARBA00023143"/>
    </source>
</evidence>
<dbReference type="Pfam" id="PF07195">
    <property type="entry name" value="FliD_C"/>
    <property type="match status" value="1"/>
</dbReference>
<keyword evidence="5" id="KW-0964">Secreted</keyword>
<keyword evidence="4 5" id="KW-0975">Bacterial flagellum</keyword>
<comment type="similarity">
    <text evidence="1 5">Belongs to the FliD family.</text>
</comment>
<dbReference type="InterPro" id="IPR040026">
    <property type="entry name" value="FliD"/>
</dbReference>
<dbReference type="GO" id="GO:0071973">
    <property type="term" value="P:bacterial-type flagellum-dependent cell motility"/>
    <property type="evidence" value="ECO:0007669"/>
    <property type="project" value="TreeGrafter"/>
</dbReference>
<gene>
    <name evidence="8" type="ORF">AT959_14100</name>
</gene>
<evidence type="ECO:0000256" key="5">
    <source>
        <dbReference type="RuleBase" id="RU362066"/>
    </source>
</evidence>
<dbReference type="GO" id="GO:0009424">
    <property type="term" value="C:bacterial-type flagellum hook"/>
    <property type="evidence" value="ECO:0007669"/>
    <property type="project" value="UniProtKB-UniRule"/>
</dbReference>
<comment type="subcellular location">
    <subcellularLocation>
        <location evidence="5">Secreted</location>
    </subcellularLocation>
    <subcellularLocation>
        <location evidence="5">Bacterial flagellum</location>
    </subcellularLocation>
</comment>
<dbReference type="STRING" id="281362.AT959_14100"/>
<comment type="subunit">
    <text evidence="2 5">Homopentamer.</text>
</comment>
<proteinExistence type="inferred from homology"/>
<comment type="caution">
    <text evidence="8">The sequence shown here is derived from an EMBL/GenBank/DDBJ whole genome shotgun (WGS) entry which is preliminary data.</text>
</comment>
<reference evidence="8 9" key="1">
    <citation type="submission" date="2015-12" db="EMBL/GenBank/DDBJ databases">
        <title>Nitrous oxide reduction kinetics distinguish bacteria harboring typical versus atypical NosZ.</title>
        <authorList>
            <person name="Yoon S."/>
            <person name="Nissen S."/>
            <person name="Park D."/>
            <person name="Sanford R.A."/>
            <person name="Loeffler F.E."/>
        </authorList>
    </citation>
    <scope>NUCLEOTIDE SEQUENCE [LARGE SCALE GENOMIC DNA]</scope>
    <source>
        <strain evidence="8 9">ATCC BAA-841</strain>
    </source>
</reference>
<feature type="domain" description="Flagellar hook-associated protein 2 N-terminal" evidence="6">
    <location>
        <begin position="1"/>
        <end position="91"/>
    </location>
</feature>
<dbReference type="GO" id="GO:0007155">
    <property type="term" value="P:cell adhesion"/>
    <property type="evidence" value="ECO:0007669"/>
    <property type="project" value="InterPro"/>
</dbReference>
<keyword evidence="9" id="KW-1185">Reference proteome</keyword>
<dbReference type="InterPro" id="IPR003481">
    <property type="entry name" value="FliD_N"/>
</dbReference>
<keyword evidence="3" id="KW-0175">Coiled coil</keyword>
<sequence>MAAESVALTTLQTKQSSYETKISAMGSLRSVLASLQTAAKSMSTDPLQKATDKFASYTAAVTDTKIASATASTGAVAGKYSLEVTALAESQRLTSSSFGSSATSITASGGSITLDLGTLSAGTYTADSSRSYTLNLAAGATLADLRDAINDSDAGVTATIINGTSGAQLVLSGAEGTNNVMRLSSSDITGFNFNPETAGTQDWSEDQPAVDAAFKLNGISATSHSNTVTGALDGVTLELTATNIGSPTTLKITEDLSTNVTKALQSFVSAYNSASSAMTALGAYNPDTKVIGNLQGNSTLRYAMGQIRQTVFGTTSDNASSQYQTLSNIGVTINSSGQLSIDTTKLNAAIKADPSTVSNLVTKVGDSFDTTVENLIGTTGSVTIATSGLTKTVSDLENRQEKLQDRLDAIEKRYRSQFGALDTLISSLSSTGDFLTSFISSLSSNK</sequence>
<name>A0A133XHN7_9RHOO</name>
<protein>
    <recommendedName>
        <fullName evidence="5">Flagellar hook-associated protein 2</fullName>
        <shortName evidence="5">HAP2</shortName>
    </recommendedName>
    <alternativeName>
        <fullName evidence="5">Flagellar cap protein</fullName>
    </alternativeName>
</protein>
<dbReference type="GO" id="GO:0005576">
    <property type="term" value="C:extracellular region"/>
    <property type="evidence" value="ECO:0007669"/>
    <property type="project" value="UniProtKB-SubCell"/>
</dbReference>